<dbReference type="HOGENOM" id="CLU_3326435_0_0_9"/>
<evidence type="ECO:0000313" key="2">
    <source>
        <dbReference type="Proteomes" id="UP000008541"/>
    </source>
</evidence>
<dbReference type="AlphaFoldDB" id="B1II97"/>
<dbReference type="EMBL" id="CP000939">
    <property type="protein sequence ID" value="ACA43836.1"/>
    <property type="molecule type" value="Genomic_DNA"/>
</dbReference>
<sequence>MLSSVILIISIAYSLYLFNKLYNIKYDTIMTYYKIKKK</sequence>
<name>B1II97_CLOBK</name>
<accession>B1II97</accession>
<dbReference type="KEGG" id="cbb:CLD_3536"/>
<evidence type="ECO:0000313" key="1">
    <source>
        <dbReference type="EMBL" id="ACA43836.1"/>
    </source>
</evidence>
<reference evidence="1 2" key="1">
    <citation type="journal article" date="2007" name="PLoS ONE">
        <title>Analysis of the neurotoxin complex genes in Clostridium botulinum A1-A4 and B1 strains: BoNT/A3, /Ba4 and /B1 clusters are located within plasmids.</title>
        <authorList>
            <person name="Smith T.J."/>
            <person name="Hill K.K."/>
            <person name="Foley B.T."/>
            <person name="Detter J.C."/>
            <person name="Munk A.C."/>
            <person name="Bruce D.C."/>
            <person name="Doggett N.A."/>
            <person name="Smith L.A."/>
            <person name="Marks J.D."/>
            <person name="Xie G."/>
            <person name="Brettin T.S."/>
        </authorList>
    </citation>
    <scope>NUCLEOTIDE SEQUENCE [LARGE SCALE GENOMIC DNA]</scope>
    <source>
        <strain evidence="2">Okra / Type B1</strain>
    </source>
</reference>
<gene>
    <name evidence="1" type="ordered locus">CLD_3536</name>
</gene>
<protein>
    <submittedName>
        <fullName evidence="1">Uncharacterized protein</fullName>
    </submittedName>
</protein>
<organism evidence="1 2">
    <name type="scientific">Clostridium botulinum (strain Okra / Type B1)</name>
    <dbReference type="NCBI Taxonomy" id="498213"/>
    <lineage>
        <taxon>Bacteria</taxon>
        <taxon>Bacillati</taxon>
        <taxon>Bacillota</taxon>
        <taxon>Clostridia</taxon>
        <taxon>Eubacteriales</taxon>
        <taxon>Clostridiaceae</taxon>
        <taxon>Clostridium</taxon>
    </lineage>
</organism>
<proteinExistence type="predicted"/>
<dbReference type="Proteomes" id="UP000008541">
    <property type="component" value="Chromosome"/>
</dbReference>